<feature type="compositionally biased region" description="Acidic residues" evidence="1">
    <location>
        <begin position="116"/>
        <end position="127"/>
    </location>
</feature>
<comment type="caution">
    <text evidence="2">The sequence shown here is derived from an EMBL/GenBank/DDBJ whole genome shotgun (WGS) entry which is preliminary data.</text>
</comment>
<proteinExistence type="predicted"/>
<gene>
    <name evidence="2" type="ORF">SO802_026772</name>
</gene>
<evidence type="ECO:0000256" key="1">
    <source>
        <dbReference type="SAM" id="MobiDB-lite"/>
    </source>
</evidence>
<keyword evidence="3" id="KW-1185">Reference proteome</keyword>
<accession>A0AAW2C336</accession>
<feature type="region of interest" description="Disordered" evidence="1">
    <location>
        <begin position="115"/>
        <end position="140"/>
    </location>
</feature>
<evidence type="ECO:0000313" key="2">
    <source>
        <dbReference type="EMBL" id="KAK9991787.1"/>
    </source>
</evidence>
<name>A0AAW2C336_9ROSI</name>
<dbReference type="EMBL" id="JAZDWU010000009">
    <property type="protein sequence ID" value="KAK9991787.1"/>
    <property type="molecule type" value="Genomic_DNA"/>
</dbReference>
<dbReference type="Proteomes" id="UP001459277">
    <property type="component" value="Unassembled WGS sequence"/>
</dbReference>
<reference evidence="2 3" key="1">
    <citation type="submission" date="2024-01" db="EMBL/GenBank/DDBJ databases">
        <title>A telomere-to-telomere, gap-free genome of sweet tea (Lithocarpus litseifolius).</title>
        <authorList>
            <person name="Zhou J."/>
        </authorList>
    </citation>
    <scope>NUCLEOTIDE SEQUENCE [LARGE SCALE GENOMIC DNA]</scope>
    <source>
        <strain evidence="2">Zhou-2022a</strain>
        <tissue evidence="2">Leaf</tissue>
    </source>
</reference>
<organism evidence="2 3">
    <name type="scientific">Lithocarpus litseifolius</name>
    <dbReference type="NCBI Taxonomy" id="425828"/>
    <lineage>
        <taxon>Eukaryota</taxon>
        <taxon>Viridiplantae</taxon>
        <taxon>Streptophyta</taxon>
        <taxon>Embryophyta</taxon>
        <taxon>Tracheophyta</taxon>
        <taxon>Spermatophyta</taxon>
        <taxon>Magnoliopsida</taxon>
        <taxon>eudicotyledons</taxon>
        <taxon>Gunneridae</taxon>
        <taxon>Pentapetalae</taxon>
        <taxon>rosids</taxon>
        <taxon>fabids</taxon>
        <taxon>Fagales</taxon>
        <taxon>Fagaceae</taxon>
        <taxon>Lithocarpus</taxon>
    </lineage>
</organism>
<protein>
    <submittedName>
        <fullName evidence="2">Uncharacterized protein</fullName>
    </submittedName>
</protein>
<dbReference type="AlphaFoldDB" id="A0AAW2C336"/>
<evidence type="ECO:0000313" key="3">
    <source>
        <dbReference type="Proteomes" id="UP001459277"/>
    </source>
</evidence>
<sequence length="140" mass="15810">MDPPEFMLAAHSMTDAEYNSWGIGVSYAEWLLKELDYEEFNITRLMPSLAVQTVYAYDPDGFARECVVPRNPNVMGHPFPSNTRAPTIQEHEDLLEVANYSRELYGLGGVAYLGGGDDDDGEEEDSEATSSYQPRKRRYC</sequence>